<evidence type="ECO:0000313" key="2">
    <source>
        <dbReference type="Proteomes" id="UP000067444"/>
    </source>
</evidence>
<protein>
    <submittedName>
        <fullName evidence="1">Uncharacterized protein</fullName>
    </submittedName>
</protein>
<dbReference type="OrthoDB" id="7872837at2"/>
<accession>A0A0K0Y412</accession>
<dbReference type="AlphaFoldDB" id="A0A0K0Y412"/>
<dbReference type="RefSeq" id="WP_049834047.1">
    <property type="nucleotide sequence ID" value="NZ_CP012160.1"/>
</dbReference>
<dbReference type="KEGG" id="otm:OSB_11230"/>
<evidence type="ECO:0000313" key="1">
    <source>
        <dbReference type="EMBL" id="AKS45679.1"/>
    </source>
</evidence>
<keyword evidence="2" id="KW-1185">Reference proteome</keyword>
<organism evidence="1 2">
    <name type="scientific">Octadecabacter temperatus</name>
    <dbReference type="NCBI Taxonomy" id="1458307"/>
    <lineage>
        <taxon>Bacteria</taxon>
        <taxon>Pseudomonadati</taxon>
        <taxon>Pseudomonadota</taxon>
        <taxon>Alphaproteobacteria</taxon>
        <taxon>Rhodobacterales</taxon>
        <taxon>Roseobacteraceae</taxon>
        <taxon>Octadecabacter</taxon>
    </lineage>
</organism>
<dbReference type="Proteomes" id="UP000067444">
    <property type="component" value="Chromosome"/>
</dbReference>
<gene>
    <name evidence="1" type="ORF">OSB_11230</name>
</gene>
<reference evidence="1 2" key="1">
    <citation type="journal article" date="2015" name="Genome Announc.">
        <title>Closed Genome Sequence of Octadecabacter temperatus SB1, the First Mesophilic Species of the Genus Octadecabacter.</title>
        <authorList>
            <person name="Voget S."/>
            <person name="Billerbeck S."/>
            <person name="Simon M."/>
            <person name="Daniel R."/>
        </authorList>
    </citation>
    <scope>NUCLEOTIDE SEQUENCE [LARGE SCALE GENOMIC DNA]</scope>
    <source>
        <strain evidence="1 2">SB1</strain>
    </source>
</reference>
<dbReference type="EMBL" id="CP012160">
    <property type="protein sequence ID" value="AKS45679.1"/>
    <property type="molecule type" value="Genomic_DNA"/>
</dbReference>
<dbReference type="STRING" id="1458307.OSB_11230"/>
<proteinExistence type="predicted"/>
<name>A0A0K0Y412_9RHOB</name>
<sequence length="126" mass="13803">MGGIKTYTPIGLLALLALTAPAPAQADLENPLRYFASCAGRLSAQMEHEWLLADANSDQTEDHRAAMISLLDATMGPDDGRQVLAWRIEAKAAHSRLLTRATFREDTWAKDRAVQMVQACTSIMMS</sequence>